<evidence type="ECO:0008006" key="5">
    <source>
        <dbReference type="Google" id="ProtNLM"/>
    </source>
</evidence>
<feature type="compositionally biased region" description="Low complexity" evidence="2">
    <location>
        <begin position="662"/>
        <end position="689"/>
    </location>
</feature>
<feature type="region of interest" description="Disordered" evidence="2">
    <location>
        <begin position="635"/>
        <end position="843"/>
    </location>
</feature>
<dbReference type="EMBL" id="QEAQ01000042">
    <property type="protein sequence ID" value="TPX58052.1"/>
    <property type="molecule type" value="Genomic_DNA"/>
</dbReference>
<evidence type="ECO:0000256" key="2">
    <source>
        <dbReference type="SAM" id="MobiDB-lite"/>
    </source>
</evidence>
<name>A0A507E2P1_9FUNG</name>
<proteinExistence type="inferred from homology"/>
<dbReference type="InterPro" id="IPR036045">
    <property type="entry name" value="Sec1-like_sf"/>
</dbReference>
<dbReference type="Gene3D" id="3.90.830.10">
    <property type="entry name" value="Syntaxin Binding Protein 1, Chain A, domain 2"/>
    <property type="match status" value="1"/>
</dbReference>
<dbReference type="InterPro" id="IPR001619">
    <property type="entry name" value="Sec1-like"/>
</dbReference>
<reference evidence="3 4" key="1">
    <citation type="journal article" date="2019" name="Sci. Rep.">
        <title>Comparative genomics of chytrid fungi reveal insights into the obligate biotrophic and pathogenic lifestyle of Synchytrium endobioticum.</title>
        <authorList>
            <person name="van de Vossenberg B.T.L.H."/>
            <person name="Warris S."/>
            <person name="Nguyen H.D.T."/>
            <person name="van Gent-Pelzer M.P.E."/>
            <person name="Joly D.L."/>
            <person name="van de Geest H.C."/>
            <person name="Bonants P.J.M."/>
            <person name="Smith D.S."/>
            <person name="Levesque C.A."/>
            <person name="van der Lee T.A.J."/>
        </authorList>
    </citation>
    <scope>NUCLEOTIDE SEQUENCE [LARGE SCALE GENOMIC DNA]</scope>
    <source>
        <strain evidence="3 4">CBS 809.83</strain>
    </source>
</reference>
<keyword evidence="4" id="KW-1185">Reference proteome</keyword>
<dbReference type="InterPro" id="IPR043154">
    <property type="entry name" value="Sec-1-like_dom1"/>
</dbReference>
<accession>A0A507E2P1</accession>
<dbReference type="Gene3D" id="3.40.50.2060">
    <property type="match status" value="1"/>
</dbReference>
<dbReference type="GO" id="GO:0016192">
    <property type="term" value="P:vesicle-mediated transport"/>
    <property type="evidence" value="ECO:0007669"/>
    <property type="project" value="InterPro"/>
</dbReference>
<dbReference type="STRING" id="109895.A0A507E2P1"/>
<feature type="compositionally biased region" description="Polar residues" evidence="2">
    <location>
        <begin position="555"/>
        <end position="575"/>
    </location>
</feature>
<dbReference type="Pfam" id="PF00995">
    <property type="entry name" value="Sec1"/>
    <property type="match status" value="1"/>
</dbReference>
<gene>
    <name evidence="3" type="ORF">PhCBS80983_g03413</name>
</gene>
<comment type="caution">
    <text evidence="3">The sequence shown here is derived from an EMBL/GenBank/DDBJ whole genome shotgun (WGS) entry which is preliminary data.</text>
</comment>
<dbReference type="Gene3D" id="3.40.50.1910">
    <property type="match status" value="1"/>
</dbReference>
<feature type="compositionally biased region" description="Basic and acidic residues" evidence="2">
    <location>
        <begin position="763"/>
        <end position="780"/>
    </location>
</feature>
<feature type="compositionally biased region" description="Polar residues" evidence="2">
    <location>
        <begin position="714"/>
        <end position="729"/>
    </location>
</feature>
<evidence type="ECO:0000313" key="3">
    <source>
        <dbReference type="EMBL" id="TPX58052.1"/>
    </source>
</evidence>
<evidence type="ECO:0000256" key="1">
    <source>
        <dbReference type="ARBA" id="ARBA00009884"/>
    </source>
</evidence>
<protein>
    <recommendedName>
        <fullName evidence="5">Sec1-like protein</fullName>
    </recommendedName>
</protein>
<dbReference type="InterPro" id="IPR027482">
    <property type="entry name" value="Sec1-like_dom2"/>
</dbReference>
<evidence type="ECO:0000313" key="4">
    <source>
        <dbReference type="Proteomes" id="UP000318582"/>
    </source>
</evidence>
<sequence>MTVIDVIRKKILNDMVKAVDPPGRWKVMVVDDEALRILNTVVKLSDLTDEHVISVEALSKGRQPYPDREVIYFISPDPTSVQRIVDDFSKPKPPYAQIHIFCSAPLPDSLFEKIKRSPASDFIRSLKELNVDFSAPESHVFTVDQPASLKTVFNPQSPSLQNYELERIGKRLAAVLASLGEYPYIRYHDPSNGLKPSTNAKLANMVQVELDNLSRIDKNFPPPSQYQRAILLIIDRSADIITPLLHHFTYQSMVMDVLGIADMTYQPPDADAVVKLDQNDVVWNQARHWHIAEVMEYLGEAVTKFTSENKAAAFALNGSGSSLNAIQQLKDTMAHLPQYQEMKTKYSIHTSMCSDAMREFNQNKLERLGQIEQDIATGETAEGKSLRLSLSEVLGIMEDSRILHEDKLRLLMIFLTVQNGLPDADRQKLLDAARLSLEEAQAVHNLSMLGVRLSASLMGKKADNKGQYGYGMRDRGKEFKFENTRYTPVLKYMMEDTVRNMADVNVFPWIREPPPSELGGRPNTWAASGSNAGTTVPTGSMRSKASWANRRAVVSATTDGNSAKGSQTGLNSPIPTENLRANGPRLITFVLGGVTPSEMKAAYDVMKDQQREVIIGSTHLLTPALFLDAMKDLHRHGAQRPARPSARPQQSSQPSQPPPQSRYPHQQFDPPARNNNNNPPPQQQQAMPPSTRPSLAARFAHHTQRPPNARADSAPNQTIPQPRSRQGSANRDEYDRPPSSYSQQPPVANRVANIEARMAGMSVRDDRPQYGARQEPHYGGRPDPQYGGARPEYARGQEPQLPPPPPSSRYARDDRGREDRGKDERRHDEEKEKEKKRGWFHRK</sequence>
<dbReference type="SUPFAM" id="SSF56815">
    <property type="entry name" value="Sec1/munc18-like (SM) proteins"/>
    <property type="match status" value="1"/>
</dbReference>
<dbReference type="Gene3D" id="1.25.40.60">
    <property type="match status" value="1"/>
</dbReference>
<dbReference type="Proteomes" id="UP000318582">
    <property type="component" value="Unassembled WGS sequence"/>
</dbReference>
<feature type="region of interest" description="Disordered" evidence="2">
    <location>
        <begin position="515"/>
        <end position="579"/>
    </location>
</feature>
<feature type="compositionally biased region" description="Polar residues" evidence="2">
    <location>
        <begin position="525"/>
        <end position="543"/>
    </location>
</feature>
<dbReference type="PANTHER" id="PTHR11679">
    <property type="entry name" value="VESICLE PROTEIN SORTING-ASSOCIATED"/>
    <property type="match status" value="1"/>
</dbReference>
<comment type="similarity">
    <text evidence="1">Belongs to the STXBP/unc-18/SEC1 family.</text>
</comment>
<feature type="compositionally biased region" description="Basic and acidic residues" evidence="2">
    <location>
        <begin position="810"/>
        <end position="837"/>
    </location>
</feature>
<organism evidence="3 4">
    <name type="scientific">Powellomyces hirtus</name>
    <dbReference type="NCBI Taxonomy" id="109895"/>
    <lineage>
        <taxon>Eukaryota</taxon>
        <taxon>Fungi</taxon>
        <taxon>Fungi incertae sedis</taxon>
        <taxon>Chytridiomycota</taxon>
        <taxon>Chytridiomycota incertae sedis</taxon>
        <taxon>Chytridiomycetes</taxon>
        <taxon>Spizellomycetales</taxon>
        <taxon>Powellomycetaceae</taxon>
        <taxon>Powellomyces</taxon>
    </lineage>
</organism>
<dbReference type="AlphaFoldDB" id="A0A507E2P1"/>
<dbReference type="InterPro" id="IPR043127">
    <property type="entry name" value="Sec-1-like_dom3a"/>
</dbReference>
<feature type="compositionally biased region" description="Low complexity" evidence="2">
    <location>
        <begin position="639"/>
        <end position="654"/>
    </location>
</feature>